<evidence type="ECO:0000256" key="1">
    <source>
        <dbReference type="ARBA" id="ARBA00022603"/>
    </source>
</evidence>
<dbReference type="SUPFAM" id="SSF53335">
    <property type="entry name" value="S-adenosyl-L-methionine-dependent methyltransferases"/>
    <property type="match status" value="1"/>
</dbReference>
<evidence type="ECO:0000256" key="3">
    <source>
        <dbReference type="ARBA" id="ARBA00022691"/>
    </source>
</evidence>
<keyword evidence="3" id="KW-0949">S-adenosyl-L-methionine</keyword>
<keyword evidence="1" id="KW-0489">Methyltransferase</keyword>
<evidence type="ECO:0000313" key="4">
    <source>
        <dbReference type="EMBL" id="KAG0292328.1"/>
    </source>
</evidence>
<dbReference type="InterPro" id="IPR029063">
    <property type="entry name" value="SAM-dependent_MTases_sf"/>
</dbReference>
<keyword evidence="5" id="KW-1185">Reference proteome</keyword>
<name>A0ABQ7K6K4_9FUNG</name>
<dbReference type="PANTHER" id="PTHR30481:SF4">
    <property type="entry name" value="SITE-SPECIFIC DNA-METHYLTRANSFERASE (ADENINE-SPECIFIC)"/>
    <property type="match status" value="1"/>
</dbReference>
<evidence type="ECO:0000313" key="5">
    <source>
        <dbReference type="Proteomes" id="UP001194696"/>
    </source>
</evidence>
<dbReference type="Proteomes" id="UP001194696">
    <property type="component" value="Unassembled WGS sequence"/>
</dbReference>
<sequence length="58" mass="6426">MDLYMSVKPPITWFGGKSRLAPKIIQHFAKHQTYCEPFGGSGAVLLAKSPSNVEVYND</sequence>
<evidence type="ECO:0000256" key="2">
    <source>
        <dbReference type="ARBA" id="ARBA00022679"/>
    </source>
</evidence>
<reference evidence="4 5" key="1">
    <citation type="journal article" date="2020" name="Fungal Divers.">
        <title>Resolving the Mortierellaceae phylogeny through synthesis of multi-gene phylogenetics and phylogenomics.</title>
        <authorList>
            <person name="Vandepol N."/>
            <person name="Liber J."/>
            <person name="Desiro A."/>
            <person name="Na H."/>
            <person name="Kennedy M."/>
            <person name="Barry K."/>
            <person name="Grigoriev I.V."/>
            <person name="Miller A.N."/>
            <person name="O'Donnell K."/>
            <person name="Stajich J.E."/>
            <person name="Bonito G."/>
        </authorList>
    </citation>
    <scope>NUCLEOTIDE SEQUENCE [LARGE SCALE GENOMIC DNA]</scope>
    <source>
        <strain evidence="4 5">AD045</strain>
    </source>
</reference>
<evidence type="ECO:0008006" key="6">
    <source>
        <dbReference type="Google" id="ProtNLM"/>
    </source>
</evidence>
<dbReference type="Gene3D" id="3.40.50.150">
    <property type="entry name" value="Vaccinia Virus protein VP39"/>
    <property type="match status" value="1"/>
</dbReference>
<dbReference type="EMBL" id="JAAAIM010000202">
    <property type="protein sequence ID" value="KAG0292328.1"/>
    <property type="molecule type" value="Genomic_DNA"/>
</dbReference>
<proteinExistence type="predicted"/>
<keyword evidence="2" id="KW-0808">Transferase</keyword>
<dbReference type="Pfam" id="PF02086">
    <property type="entry name" value="MethyltransfD12"/>
    <property type="match status" value="1"/>
</dbReference>
<dbReference type="InterPro" id="IPR012327">
    <property type="entry name" value="MeTrfase_D12"/>
</dbReference>
<dbReference type="PANTHER" id="PTHR30481">
    <property type="entry name" value="DNA ADENINE METHYLASE"/>
    <property type="match status" value="1"/>
</dbReference>
<comment type="caution">
    <text evidence="4">The sequence shown here is derived from an EMBL/GenBank/DDBJ whole genome shotgun (WGS) entry which is preliminary data.</text>
</comment>
<organism evidence="4 5">
    <name type="scientific">Linnemannia gamsii</name>
    <dbReference type="NCBI Taxonomy" id="64522"/>
    <lineage>
        <taxon>Eukaryota</taxon>
        <taxon>Fungi</taxon>
        <taxon>Fungi incertae sedis</taxon>
        <taxon>Mucoromycota</taxon>
        <taxon>Mortierellomycotina</taxon>
        <taxon>Mortierellomycetes</taxon>
        <taxon>Mortierellales</taxon>
        <taxon>Mortierellaceae</taxon>
        <taxon>Linnemannia</taxon>
    </lineage>
</organism>
<feature type="non-terminal residue" evidence="4">
    <location>
        <position position="58"/>
    </location>
</feature>
<accession>A0ABQ7K6K4</accession>
<dbReference type="PRINTS" id="PR00505">
    <property type="entry name" value="D12N6MTFRASE"/>
</dbReference>
<protein>
    <recommendedName>
        <fullName evidence="6">DNA adenine methylase</fullName>
    </recommendedName>
</protein>
<gene>
    <name evidence="4" type="ORF">BGZ96_004321</name>
</gene>